<proteinExistence type="predicted"/>
<dbReference type="PANTHER" id="PTHR37171:SF1">
    <property type="entry name" value="SERINE_THREONINE-PROTEIN KINASE YRZF-RELATED"/>
    <property type="match status" value="1"/>
</dbReference>
<dbReference type="AlphaFoldDB" id="A0A6A5WRN0"/>
<accession>A0A6A5WRN0</accession>
<dbReference type="Gene3D" id="3.30.200.20">
    <property type="entry name" value="Phosphorylase Kinase, domain 1"/>
    <property type="match status" value="1"/>
</dbReference>
<name>A0A6A5WRN0_9PLEO</name>
<evidence type="ECO:0000259" key="2">
    <source>
        <dbReference type="PROSITE" id="PS50011"/>
    </source>
</evidence>
<evidence type="ECO:0000313" key="4">
    <source>
        <dbReference type="Proteomes" id="UP000799779"/>
    </source>
</evidence>
<dbReference type="PROSITE" id="PS50011">
    <property type="entry name" value="PROTEIN_KINASE_DOM"/>
    <property type="match status" value="1"/>
</dbReference>
<reference evidence="3" key="1">
    <citation type="journal article" date="2020" name="Stud. Mycol.">
        <title>101 Dothideomycetes genomes: a test case for predicting lifestyles and emergence of pathogens.</title>
        <authorList>
            <person name="Haridas S."/>
            <person name="Albert R."/>
            <person name="Binder M."/>
            <person name="Bloem J."/>
            <person name="Labutti K."/>
            <person name="Salamov A."/>
            <person name="Andreopoulos B."/>
            <person name="Baker S."/>
            <person name="Barry K."/>
            <person name="Bills G."/>
            <person name="Bluhm B."/>
            <person name="Cannon C."/>
            <person name="Castanera R."/>
            <person name="Culley D."/>
            <person name="Daum C."/>
            <person name="Ezra D."/>
            <person name="Gonzalez J."/>
            <person name="Henrissat B."/>
            <person name="Kuo A."/>
            <person name="Liang C."/>
            <person name="Lipzen A."/>
            <person name="Lutzoni F."/>
            <person name="Magnuson J."/>
            <person name="Mondo S."/>
            <person name="Nolan M."/>
            <person name="Ohm R."/>
            <person name="Pangilinan J."/>
            <person name="Park H.-J."/>
            <person name="Ramirez L."/>
            <person name="Alfaro M."/>
            <person name="Sun H."/>
            <person name="Tritt A."/>
            <person name="Yoshinaga Y."/>
            <person name="Zwiers L.-H."/>
            <person name="Turgeon B."/>
            <person name="Goodwin S."/>
            <person name="Spatafora J."/>
            <person name="Crous P."/>
            <person name="Grigoriev I."/>
        </authorList>
    </citation>
    <scope>NUCLEOTIDE SEQUENCE</scope>
    <source>
        <strain evidence="3">CBS 123094</strain>
    </source>
</reference>
<dbReference type="InterPro" id="IPR052396">
    <property type="entry name" value="Meiotic_Drive_Suppr_Kinase"/>
</dbReference>
<feature type="region of interest" description="Disordered" evidence="1">
    <location>
        <begin position="444"/>
        <end position="505"/>
    </location>
</feature>
<feature type="compositionally biased region" description="Low complexity" evidence="1">
    <location>
        <begin position="488"/>
        <end position="505"/>
    </location>
</feature>
<dbReference type="Gene3D" id="1.10.510.10">
    <property type="entry name" value="Transferase(Phosphotransferase) domain 1"/>
    <property type="match status" value="1"/>
</dbReference>
<protein>
    <recommendedName>
        <fullName evidence="2">Protein kinase domain-containing protein</fullName>
    </recommendedName>
</protein>
<dbReference type="InterPro" id="IPR011009">
    <property type="entry name" value="Kinase-like_dom_sf"/>
</dbReference>
<dbReference type="OrthoDB" id="2156052at2759"/>
<dbReference type="InterPro" id="IPR000719">
    <property type="entry name" value="Prot_kinase_dom"/>
</dbReference>
<organism evidence="3 4">
    <name type="scientific">Amniculicola lignicola CBS 123094</name>
    <dbReference type="NCBI Taxonomy" id="1392246"/>
    <lineage>
        <taxon>Eukaryota</taxon>
        <taxon>Fungi</taxon>
        <taxon>Dikarya</taxon>
        <taxon>Ascomycota</taxon>
        <taxon>Pezizomycotina</taxon>
        <taxon>Dothideomycetes</taxon>
        <taxon>Pleosporomycetidae</taxon>
        <taxon>Pleosporales</taxon>
        <taxon>Amniculicolaceae</taxon>
        <taxon>Amniculicola</taxon>
    </lineage>
</organism>
<dbReference type="Proteomes" id="UP000799779">
    <property type="component" value="Unassembled WGS sequence"/>
</dbReference>
<feature type="compositionally biased region" description="Polar residues" evidence="1">
    <location>
        <begin position="473"/>
        <end position="487"/>
    </location>
</feature>
<dbReference type="GO" id="GO:0004672">
    <property type="term" value="F:protein kinase activity"/>
    <property type="evidence" value="ECO:0007669"/>
    <property type="project" value="InterPro"/>
</dbReference>
<feature type="compositionally biased region" description="Low complexity" evidence="1">
    <location>
        <begin position="224"/>
        <end position="234"/>
    </location>
</feature>
<feature type="domain" description="Protein kinase" evidence="2">
    <location>
        <begin position="561"/>
        <end position="758"/>
    </location>
</feature>
<keyword evidence="4" id="KW-1185">Reference proteome</keyword>
<dbReference type="PANTHER" id="PTHR37171">
    <property type="entry name" value="SERINE/THREONINE-PROTEIN KINASE YRZF-RELATED"/>
    <property type="match status" value="1"/>
</dbReference>
<evidence type="ECO:0000313" key="3">
    <source>
        <dbReference type="EMBL" id="KAF2001745.1"/>
    </source>
</evidence>
<evidence type="ECO:0000256" key="1">
    <source>
        <dbReference type="SAM" id="MobiDB-lite"/>
    </source>
</evidence>
<dbReference type="GO" id="GO:0005524">
    <property type="term" value="F:ATP binding"/>
    <property type="evidence" value="ECO:0007669"/>
    <property type="project" value="InterPro"/>
</dbReference>
<dbReference type="EMBL" id="ML977581">
    <property type="protein sequence ID" value="KAF2001745.1"/>
    <property type="molecule type" value="Genomic_DNA"/>
</dbReference>
<feature type="region of interest" description="Disordered" evidence="1">
    <location>
        <begin position="1"/>
        <end position="45"/>
    </location>
</feature>
<sequence length="758" mass="85801">MEQPPDYERLYREEQRRREEEQGKREAAENAQREEQRRREIAENRTRRTTLPEFLDACHSHLHLGLSIQSDATQSTRGDPAKANNKLRPNKLVAWGDFPQQQAAVWANIMNSDFPSERYFTSLHTLEESGRAIQGRMMGSELDLNHFQRFTVEDRVSSIIEQLYNKPALRQKFKLRGSVKFENHANTLSPESQLEDGMEQMTVSGPRRRSPRLQAKAKEKEARSNSASARTTRSSHPRADQFCVYNTGTQSSENRVAAFVIEYKAPHKLPLGYIYEGLADMELDDVVRASDADTPRDQYRRLIAAVITQAFSYMVEGGLEYGCVCTGEASIFLRVPDHEPGTVQYYLSVPKGDVGASTEWIPESDRANRLYLTAVAQMLAFTLQALTRPQPRNQNWRASAAAQLNSWEIVYDELLGTIPPDDAPSSDYQPPRQDDFLRMSPIQLRRRGPPISSSSCRQPADDRGASDEEPDQDTPSRQRATPQSMTHAQTTSRASSSRTASRQEAQGGQYCTQKCLLGLVNGGALDTLCPNVRDHGKGYHQISAPKFLTLIRQQLSRDLDTDCKPVGLPGACGVLFRVRLRSHGYTVAAKTTPVHFVQRLQWEASIYNQLRPVQGRHVPVHLGNIDLETHYFYEGITKLVYMMFLSFGGTRISKHLTAHNSTVIAQQVDCAALAIHNLGILHRDLEPRNILWNGERHQVMIIDFERAEIVKPRSLLGPISANRKRNRTHDTSMVKQCEDGTLFARERRRAAIELRALT</sequence>
<dbReference type="SUPFAM" id="SSF56112">
    <property type="entry name" value="Protein kinase-like (PK-like)"/>
    <property type="match status" value="1"/>
</dbReference>
<gene>
    <name evidence="3" type="ORF">P154DRAFT_562456</name>
</gene>
<dbReference type="Pfam" id="PF00069">
    <property type="entry name" value="Pkinase"/>
    <property type="match status" value="1"/>
</dbReference>
<feature type="region of interest" description="Disordered" evidence="1">
    <location>
        <begin position="184"/>
        <end position="235"/>
    </location>
</feature>